<dbReference type="Proteomes" id="UP000199039">
    <property type="component" value="Unassembled WGS sequence"/>
</dbReference>
<reference evidence="2 3" key="1">
    <citation type="submission" date="2016-09" db="EMBL/GenBank/DDBJ databases">
        <authorList>
            <person name="Capua I."/>
            <person name="De Benedictis P."/>
            <person name="Joannis T."/>
            <person name="Lombin L.H."/>
            <person name="Cattoli G."/>
        </authorList>
    </citation>
    <scope>NUCLEOTIDE SEQUENCE [LARGE SCALE GENOMIC DNA]</scope>
    <source>
        <strain evidence="2 3">ISLP-3</strain>
    </source>
</reference>
<keyword evidence="1" id="KW-0472">Membrane</keyword>
<keyword evidence="1" id="KW-1133">Transmembrane helix</keyword>
<evidence type="ECO:0000313" key="3">
    <source>
        <dbReference type="Proteomes" id="UP000199039"/>
    </source>
</evidence>
<dbReference type="NCBIfam" id="NF041681">
    <property type="entry name" value="HGxxPAAW"/>
    <property type="match status" value="1"/>
</dbReference>
<dbReference type="RefSeq" id="WP_093184704.1">
    <property type="nucleotide sequence ID" value="NZ_FMYH01000006.1"/>
</dbReference>
<feature type="transmembrane region" description="Helical" evidence="1">
    <location>
        <begin position="26"/>
        <end position="45"/>
    </location>
</feature>
<keyword evidence="1" id="KW-0812">Transmembrane</keyword>
<dbReference type="OrthoDB" id="5149710at2"/>
<dbReference type="AlphaFoldDB" id="A0A1G6TBL3"/>
<organism evidence="2 3">
    <name type="scientific">Sanguibacter gelidistatuariae</name>
    <dbReference type="NCBI Taxonomy" id="1814289"/>
    <lineage>
        <taxon>Bacteria</taxon>
        <taxon>Bacillati</taxon>
        <taxon>Actinomycetota</taxon>
        <taxon>Actinomycetes</taxon>
        <taxon>Micrococcales</taxon>
        <taxon>Sanguibacteraceae</taxon>
        <taxon>Sanguibacter</taxon>
    </lineage>
</organism>
<evidence type="ECO:0000313" key="2">
    <source>
        <dbReference type="EMBL" id="SDD26522.1"/>
    </source>
</evidence>
<protein>
    <submittedName>
        <fullName evidence="2">Uncharacterized protein</fullName>
    </submittedName>
</protein>
<proteinExistence type="predicted"/>
<evidence type="ECO:0000256" key="1">
    <source>
        <dbReference type="SAM" id="Phobius"/>
    </source>
</evidence>
<name>A0A1G6TBL3_9MICO</name>
<gene>
    <name evidence="2" type="ORF">SAMN05216410_3077</name>
</gene>
<sequence length="89" mass="8822">MTDSSAQVDASYLPPSAPPSNHGHTLAAWFTTIVVVVGSVLAGVAMCVSANWLIWVGAAIVVVGLVGGKVLSVAGYGQSAGDSNAATSH</sequence>
<accession>A0A1G6TBL3</accession>
<dbReference type="EMBL" id="FMYH01000006">
    <property type="protein sequence ID" value="SDD26522.1"/>
    <property type="molecule type" value="Genomic_DNA"/>
</dbReference>
<keyword evidence="3" id="KW-1185">Reference proteome</keyword>
<feature type="transmembrane region" description="Helical" evidence="1">
    <location>
        <begin position="52"/>
        <end position="74"/>
    </location>
</feature>
<dbReference type="STRING" id="1814289.SAMN05216410_3077"/>